<organism evidence="3 5">
    <name type="scientific">Methanosarcina flavescens</name>
    <dbReference type="NCBI Taxonomy" id="1715806"/>
    <lineage>
        <taxon>Archaea</taxon>
        <taxon>Methanobacteriati</taxon>
        <taxon>Methanobacteriota</taxon>
        <taxon>Stenosarchaea group</taxon>
        <taxon>Methanomicrobia</taxon>
        <taxon>Methanosarcinales</taxon>
        <taxon>Methanosarcinaceae</taxon>
        <taxon>Methanosarcina</taxon>
    </lineage>
</organism>
<evidence type="ECO:0000256" key="2">
    <source>
        <dbReference type="HAMAP-Rule" id="MF_00342"/>
    </source>
</evidence>
<dbReference type="NCBIfam" id="NF003319">
    <property type="entry name" value="PRK04330.1"/>
    <property type="match status" value="1"/>
</dbReference>
<reference evidence="3 5" key="1">
    <citation type="journal article" date="2016" name="Int. J. Syst. Evol. Microbiol.">
        <title>Methanosarcina flavescens sp. nov., a methanogenic archaeon isolated from a full-scale anaerobic digester.</title>
        <authorList>
            <person name="Kern T."/>
            <person name="Fischer M.A."/>
            <person name="Deppenmeier U."/>
            <person name="Schmitz R.A."/>
            <person name="Rother M."/>
        </authorList>
    </citation>
    <scope>NUCLEOTIDE SEQUENCE [LARGE SCALE GENOMIC DNA]</scope>
    <source>
        <strain evidence="3 5">E03.2</strain>
    </source>
</reference>
<name>A0A660HSM6_9EURY</name>
<dbReference type="InterPro" id="IPR005354">
    <property type="entry name" value="UPF0147"/>
</dbReference>
<protein>
    <recommendedName>
        <fullName evidence="2">UPF0147 protein AOB57_008715</fullName>
    </recommendedName>
</protein>
<dbReference type="SUPFAM" id="SSF158436">
    <property type="entry name" value="Ta0600-like"/>
    <property type="match status" value="1"/>
</dbReference>
<dbReference type="OrthoDB" id="65304at2157"/>
<evidence type="ECO:0000313" key="6">
    <source>
        <dbReference type="Proteomes" id="UP000585579"/>
    </source>
</evidence>
<keyword evidence="5" id="KW-1185">Reference proteome</keyword>
<sequence>MTAKVIRVSSNDSAEVIRQCLQVLESINSDSSVPRNIRRSVNEIMDILNNESEPLFLRAASSISILEDISNDPNLPLHTRTLIWNLSSQLETIPVDE</sequence>
<dbReference type="HAMAP" id="MF_00342">
    <property type="entry name" value="UPF0147"/>
    <property type="match status" value="1"/>
</dbReference>
<reference evidence="4 6" key="3">
    <citation type="journal article" date="2020" name="Biotechnol. Biofuels">
        <title>New insights from the biogas microbiome by comprehensive genome-resolved metagenomics of nearly 1600 species originating from multiple anaerobic digesters.</title>
        <authorList>
            <person name="Campanaro S."/>
            <person name="Treu L."/>
            <person name="Rodriguez-R L.M."/>
            <person name="Kovalovszki A."/>
            <person name="Ziels R.M."/>
            <person name="Maus I."/>
            <person name="Zhu X."/>
            <person name="Kougias P.G."/>
            <person name="Basile A."/>
            <person name="Luo G."/>
            <person name="Schluter A."/>
            <person name="Konstantinidis K.T."/>
            <person name="Angelidaki I."/>
        </authorList>
    </citation>
    <scope>NUCLEOTIDE SEQUENCE [LARGE SCALE GENOMIC DNA]</scope>
    <source>
        <strain evidence="4">AS22ysBPME_46</strain>
    </source>
</reference>
<reference evidence="3" key="2">
    <citation type="submission" date="2018-10" db="EMBL/GenBank/DDBJ databases">
        <authorList>
            <person name="Fischer M.A."/>
            <person name="Kern T."/>
            <person name="Deppenmeier U."/>
            <person name="Schmitz R.A."/>
            <person name="Rother M."/>
        </authorList>
    </citation>
    <scope>NUCLEOTIDE SEQUENCE</scope>
    <source>
        <strain evidence="3">E03.2</strain>
    </source>
</reference>
<dbReference type="Proteomes" id="UP000585579">
    <property type="component" value="Unassembled WGS sequence"/>
</dbReference>
<dbReference type="AlphaFoldDB" id="A0A660HSM6"/>
<comment type="similarity">
    <text evidence="1 2">Belongs to the UPF0147 family.</text>
</comment>
<dbReference type="EMBL" id="JAAYQL010000078">
    <property type="protein sequence ID" value="NLK33703.1"/>
    <property type="molecule type" value="Genomic_DNA"/>
</dbReference>
<evidence type="ECO:0000256" key="1">
    <source>
        <dbReference type="ARBA" id="ARBA00005958"/>
    </source>
</evidence>
<dbReference type="Gene3D" id="1.20.1440.50">
    <property type="entry name" value="Ta0600-like"/>
    <property type="match status" value="1"/>
</dbReference>
<gene>
    <name evidence="3" type="ORF">AOB57_008715</name>
    <name evidence="4" type="ORF">GX302_13045</name>
</gene>
<evidence type="ECO:0000313" key="4">
    <source>
        <dbReference type="EMBL" id="NLK33703.1"/>
    </source>
</evidence>
<proteinExistence type="inferred from homology"/>
<evidence type="ECO:0000313" key="5">
    <source>
        <dbReference type="Proteomes" id="UP000053087"/>
    </source>
</evidence>
<evidence type="ECO:0000313" key="3">
    <source>
        <dbReference type="EMBL" id="AYK15263.1"/>
    </source>
</evidence>
<dbReference type="KEGG" id="mfz:AOB57_008715"/>
<dbReference type="InterPro" id="IPR023130">
    <property type="entry name" value="Ta0600-like_sf"/>
</dbReference>
<accession>A0A660HSM6</accession>
<dbReference type="Proteomes" id="UP000053087">
    <property type="component" value="Chromosome"/>
</dbReference>
<dbReference type="EMBL" id="CP032683">
    <property type="protein sequence ID" value="AYK15263.1"/>
    <property type="molecule type" value="Genomic_DNA"/>
</dbReference>
<dbReference type="Pfam" id="PF03685">
    <property type="entry name" value="UPF0147"/>
    <property type="match status" value="1"/>
</dbReference>